<protein>
    <submittedName>
        <fullName evidence="1">Uncharacterized protein</fullName>
    </submittedName>
</protein>
<reference evidence="1" key="1">
    <citation type="submission" date="2014-12" db="EMBL/GenBank/DDBJ databases">
        <title>Insight into the proteome of Arion vulgaris.</title>
        <authorList>
            <person name="Aradska J."/>
            <person name="Bulat T."/>
            <person name="Smidak R."/>
            <person name="Sarate P."/>
            <person name="Gangsoo J."/>
            <person name="Sialana F."/>
            <person name="Bilban M."/>
            <person name="Lubec G."/>
        </authorList>
    </citation>
    <scope>NUCLEOTIDE SEQUENCE</scope>
    <source>
        <tissue evidence="1">Skin</tissue>
    </source>
</reference>
<sequence>IPTSPPCPSSSLSTMSLPLHYVLHYPYLFTMSFIVPTSSLCPSLSLPLHYVLHRPYLSTMSIVPTSPL</sequence>
<feature type="non-terminal residue" evidence="1">
    <location>
        <position position="1"/>
    </location>
</feature>
<proteinExistence type="predicted"/>
<dbReference type="EMBL" id="HACG01012083">
    <property type="protein sequence ID" value="CEK58948.1"/>
    <property type="molecule type" value="Transcribed_RNA"/>
</dbReference>
<name>A0A0B6YRY2_9EUPU</name>
<evidence type="ECO:0000313" key="1">
    <source>
        <dbReference type="EMBL" id="CEK58948.1"/>
    </source>
</evidence>
<accession>A0A0B6YRY2</accession>
<organism evidence="1">
    <name type="scientific">Arion vulgaris</name>
    <dbReference type="NCBI Taxonomy" id="1028688"/>
    <lineage>
        <taxon>Eukaryota</taxon>
        <taxon>Metazoa</taxon>
        <taxon>Spiralia</taxon>
        <taxon>Lophotrochozoa</taxon>
        <taxon>Mollusca</taxon>
        <taxon>Gastropoda</taxon>
        <taxon>Heterobranchia</taxon>
        <taxon>Euthyneura</taxon>
        <taxon>Panpulmonata</taxon>
        <taxon>Eupulmonata</taxon>
        <taxon>Stylommatophora</taxon>
        <taxon>Helicina</taxon>
        <taxon>Arionoidea</taxon>
        <taxon>Arionidae</taxon>
        <taxon>Arion</taxon>
    </lineage>
</organism>
<dbReference type="AlphaFoldDB" id="A0A0B6YRY2"/>
<feature type="non-terminal residue" evidence="1">
    <location>
        <position position="68"/>
    </location>
</feature>
<gene>
    <name evidence="1" type="primary">ORF34691</name>
</gene>